<keyword evidence="3" id="KW-1185">Reference proteome</keyword>
<organism evidence="2 3">
    <name type="scientific">Asaia bogorensis NBRC 16594</name>
    <dbReference type="NCBI Taxonomy" id="1231624"/>
    <lineage>
        <taxon>Bacteria</taxon>
        <taxon>Pseudomonadati</taxon>
        <taxon>Pseudomonadota</taxon>
        <taxon>Alphaproteobacteria</taxon>
        <taxon>Acetobacterales</taxon>
        <taxon>Acetobacteraceae</taxon>
        <taxon>Asaia</taxon>
    </lineage>
</organism>
<feature type="region of interest" description="Disordered" evidence="1">
    <location>
        <begin position="64"/>
        <end position="94"/>
    </location>
</feature>
<dbReference type="RefSeq" id="WP_231944651.1">
    <property type="nucleotide sequence ID" value="NZ_AP014690.1"/>
</dbReference>
<reference evidence="2 3" key="1">
    <citation type="submission" date="2019-07" db="EMBL/GenBank/DDBJ databases">
        <title>Whole genome shotgun sequence of Asaia bogorensis NBRC 16594.</title>
        <authorList>
            <person name="Hosoyama A."/>
            <person name="Uohara A."/>
            <person name="Ohji S."/>
            <person name="Ichikawa N."/>
        </authorList>
    </citation>
    <scope>NUCLEOTIDE SEQUENCE [LARGE SCALE GENOMIC DNA]</scope>
    <source>
        <strain evidence="2 3">NBRC 16594</strain>
    </source>
</reference>
<dbReference type="EMBL" id="BJVS01000003">
    <property type="protein sequence ID" value="GEL53470.1"/>
    <property type="molecule type" value="Genomic_DNA"/>
</dbReference>
<sequence length="112" mass="11833">MIPPILCDVLIAPEDNGARRQAGGRSRDGEQAPRRSIALTYKARTLGFCLVLIFCGCASHTQPDMDDSAGADDQAQQSDGAHGSHGGGSHMGGLWTEMARTALQTGMGFIHH</sequence>
<gene>
    <name evidence="2" type="ORF">ABO01nite_14770</name>
</gene>
<dbReference type="Proteomes" id="UP000321287">
    <property type="component" value="Unassembled WGS sequence"/>
</dbReference>
<evidence type="ECO:0000313" key="3">
    <source>
        <dbReference type="Proteomes" id="UP000321287"/>
    </source>
</evidence>
<dbReference type="GeneID" id="78225899"/>
<accession>A0AAN4U3E2</accession>
<proteinExistence type="predicted"/>
<dbReference type="AlphaFoldDB" id="A0AAN4U3E2"/>
<name>A0AAN4U3E2_9PROT</name>
<evidence type="ECO:0000256" key="1">
    <source>
        <dbReference type="SAM" id="MobiDB-lite"/>
    </source>
</evidence>
<feature type="compositionally biased region" description="Low complexity" evidence="1">
    <location>
        <begin position="71"/>
        <end position="81"/>
    </location>
</feature>
<protein>
    <submittedName>
        <fullName evidence="2">Uncharacterized protein</fullName>
    </submittedName>
</protein>
<dbReference type="KEGG" id="abg:Asbog_00820"/>
<evidence type="ECO:0000313" key="2">
    <source>
        <dbReference type="EMBL" id="GEL53470.1"/>
    </source>
</evidence>
<comment type="caution">
    <text evidence="2">The sequence shown here is derived from an EMBL/GenBank/DDBJ whole genome shotgun (WGS) entry which is preliminary data.</text>
</comment>